<evidence type="ECO:0000313" key="10">
    <source>
        <dbReference type="EMBL" id="EDS01295.1"/>
    </source>
</evidence>
<reference evidence="10" key="1">
    <citation type="submission" date="2007-10" db="EMBL/GenBank/DDBJ databases">
        <authorList>
            <person name="Fulton L."/>
            <person name="Clifton S."/>
            <person name="Fulton B."/>
            <person name="Xu J."/>
            <person name="Minx P."/>
            <person name="Pepin K.H."/>
            <person name="Johnson M."/>
            <person name="Thiruvilangam P."/>
            <person name="Bhonagiri V."/>
            <person name="Nash W.E."/>
            <person name="Mardis E.R."/>
            <person name="Wilson R.K."/>
        </authorList>
    </citation>
    <scope>NUCLEOTIDE SEQUENCE [LARGE SCALE GENOMIC DNA]</scope>
    <source>
        <strain evidence="10">DSM 15702</strain>
    </source>
</reference>
<dbReference type="Pfam" id="PF00177">
    <property type="entry name" value="Ribosomal_S7"/>
    <property type="match status" value="1"/>
</dbReference>
<comment type="similarity">
    <text evidence="1 7 8">Belongs to the universal ribosomal protein uS7 family.</text>
</comment>
<gene>
    <name evidence="7 10" type="primary">rpsG</name>
    <name evidence="10" type="ORF">EUBSIR_00821</name>
</gene>
<comment type="function">
    <text evidence="7">One of the primary rRNA binding proteins, it binds directly to 16S rRNA where it nucleates assembly of the head domain of the 30S subunit. Is located at the subunit interface close to the decoding center, probably blocks exit of the E-site tRNA.</text>
</comment>
<dbReference type="GO" id="GO:0000049">
    <property type="term" value="F:tRNA binding"/>
    <property type="evidence" value="ECO:0007669"/>
    <property type="project" value="UniProtKB-UniRule"/>
</dbReference>
<evidence type="ECO:0000256" key="1">
    <source>
        <dbReference type="ARBA" id="ARBA00007151"/>
    </source>
</evidence>
<dbReference type="CDD" id="cd14869">
    <property type="entry name" value="uS7_Bacteria"/>
    <property type="match status" value="1"/>
</dbReference>
<proteinExistence type="inferred from homology"/>
<evidence type="ECO:0000256" key="7">
    <source>
        <dbReference type="HAMAP-Rule" id="MF_00480"/>
    </source>
</evidence>
<dbReference type="Gene3D" id="1.10.455.10">
    <property type="entry name" value="Ribosomal protein S7 domain"/>
    <property type="match status" value="1"/>
</dbReference>
<dbReference type="InterPro" id="IPR020606">
    <property type="entry name" value="Ribosomal_uS7_CS"/>
</dbReference>
<comment type="caution">
    <text evidence="10">The sequence shown here is derived from an EMBL/GenBank/DDBJ whole genome shotgun (WGS) entry which is preliminary data.</text>
</comment>
<name>B0MLX2_9FIRM</name>
<keyword evidence="2 7" id="KW-0820">tRNA-binding</keyword>
<dbReference type="EMBL" id="ABCA03000039">
    <property type="protein sequence ID" value="EDS01295.1"/>
    <property type="molecule type" value="Genomic_DNA"/>
</dbReference>
<evidence type="ECO:0000256" key="5">
    <source>
        <dbReference type="ARBA" id="ARBA00022980"/>
    </source>
</evidence>
<protein>
    <recommendedName>
        <fullName evidence="7">Small ribosomal subunit protein uS7</fullName>
    </recommendedName>
</protein>
<keyword evidence="5 7" id="KW-0689">Ribosomal protein</keyword>
<keyword evidence="3 7" id="KW-0699">rRNA-binding</keyword>
<dbReference type="InterPro" id="IPR023798">
    <property type="entry name" value="Ribosomal_uS7_dom"/>
</dbReference>
<evidence type="ECO:0000256" key="8">
    <source>
        <dbReference type="RuleBase" id="RU003619"/>
    </source>
</evidence>
<dbReference type="Proteomes" id="UP000005326">
    <property type="component" value="Unassembled WGS sequence"/>
</dbReference>
<evidence type="ECO:0000256" key="6">
    <source>
        <dbReference type="ARBA" id="ARBA00023274"/>
    </source>
</evidence>
<evidence type="ECO:0000313" key="11">
    <source>
        <dbReference type="Proteomes" id="UP000005326"/>
    </source>
</evidence>
<organism evidence="10 11">
    <name type="scientific">[Eubacterium] siraeum DSM 15702</name>
    <dbReference type="NCBI Taxonomy" id="428128"/>
    <lineage>
        <taxon>Bacteria</taxon>
        <taxon>Bacillati</taxon>
        <taxon>Bacillota</taxon>
        <taxon>Clostridia</taxon>
        <taxon>Eubacteriales</taxon>
        <taxon>Oscillospiraceae</taxon>
        <taxon>Oscillospiraceae incertae sedis</taxon>
    </lineage>
</organism>
<dbReference type="GO" id="GO:0003735">
    <property type="term" value="F:structural constituent of ribosome"/>
    <property type="evidence" value="ECO:0007669"/>
    <property type="project" value="InterPro"/>
</dbReference>
<dbReference type="InterPro" id="IPR005717">
    <property type="entry name" value="Ribosomal_uS7_bac/org-type"/>
</dbReference>
<dbReference type="InterPro" id="IPR036823">
    <property type="entry name" value="Ribosomal_uS7_dom_sf"/>
</dbReference>
<dbReference type="PANTHER" id="PTHR11205">
    <property type="entry name" value="RIBOSOMAL PROTEIN S7"/>
    <property type="match status" value="1"/>
</dbReference>
<feature type="domain" description="Small ribosomal subunit protein uS7" evidence="9">
    <location>
        <begin position="8"/>
        <end position="155"/>
    </location>
</feature>
<reference evidence="10" key="2">
    <citation type="submission" date="2014-06" db="EMBL/GenBank/DDBJ databases">
        <title>Draft genome sequence of Eubacterium siraeum (DSM 15702).</title>
        <authorList>
            <person name="Sudarsanam P."/>
            <person name="Ley R."/>
            <person name="Guruge J."/>
            <person name="Turnbaugh P.J."/>
            <person name="Mahowald M."/>
            <person name="Liep D."/>
            <person name="Gordon J."/>
        </authorList>
    </citation>
    <scope>NUCLEOTIDE SEQUENCE</scope>
    <source>
        <strain evidence="10">DSM 15702</strain>
    </source>
</reference>
<evidence type="ECO:0000256" key="2">
    <source>
        <dbReference type="ARBA" id="ARBA00022555"/>
    </source>
</evidence>
<dbReference type="GO" id="GO:0015935">
    <property type="term" value="C:small ribosomal subunit"/>
    <property type="evidence" value="ECO:0007669"/>
    <property type="project" value="InterPro"/>
</dbReference>
<dbReference type="SUPFAM" id="SSF47973">
    <property type="entry name" value="Ribosomal protein S7"/>
    <property type="match status" value="1"/>
</dbReference>
<dbReference type="GO" id="GO:0006412">
    <property type="term" value="P:translation"/>
    <property type="evidence" value="ECO:0007669"/>
    <property type="project" value="UniProtKB-UniRule"/>
</dbReference>
<accession>B0MLX2</accession>
<dbReference type="InterPro" id="IPR000235">
    <property type="entry name" value="Ribosomal_uS7"/>
</dbReference>
<evidence type="ECO:0000259" key="9">
    <source>
        <dbReference type="Pfam" id="PF00177"/>
    </source>
</evidence>
<keyword evidence="4 7" id="KW-0694">RNA-binding</keyword>
<keyword evidence="6 7" id="KW-0687">Ribonucleoprotein</keyword>
<evidence type="ECO:0000256" key="4">
    <source>
        <dbReference type="ARBA" id="ARBA00022884"/>
    </source>
</evidence>
<evidence type="ECO:0000256" key="3">
    <source>
        <dbReference type="ARBA" id="ARBA00022730"/>
    </source>
</evidence>
<keyword evidence="11" id="KW-1185">Reference proteome</keyword>
<comment type="subunit">
    <text evidence="7">Part of the 30S ribosomal subunit. Contacts proteins S9 and S11.</text>
</comment>
<dbReference type="NCBIfam" id="TIGR01029">
    <property type="entry name" value="rpsG_bact"/>
    <property type="match status" value="1"/>
</dbReference>
<dbReference type="PROSITE" id="PS00052">
    <property type="entry name" value="RIBOSOMAL_S7"/>
    <property type="match status" value="1"/>
</dbReference>
<dbReference type="FunFam" id="1.10.455.10:FF:000001">
    <property type="entry name" value="30S ribosomal protein S7"/>
    <property type="match status" value="1"/>
</dbReference>
<dbReference type="HAMAP" id="MF_00480_B">
    <property type="entry name" value="Ribosomal_uS7_B"/>
    <property type="match status" value="1"/>
</dbReference>
<dbReference type="AlphaFoldDB" id="B0MLX2"/>
<dbReference type="PIRSF" id="PIRSF002122">
    <property type="entry name" value="RPS7p_RPS7a_RPS5e_RPS7o"/>
    <property type="match status" value="1"/>
</dbReference>
<dbReference type="GO" id="GO:0019843">
    <property type="term" value="F:rRNA binding"/>
    <property type="evidence" value="ECO:0007669"/>
    <property type="project" value="UniProtKB-UniRule"/>
</dbReference>
<sequence length="162" mass="18419">MKEGSKVPRRGNVPKRDVLPDPMYGSELVTRLVNNIMLDGKKGVAQKIVYGAFDIVAEKSGKGALEAFEEAMENIMPQLEVKARRVGGATYQVPMEVRPERRRTLGLRWITLYARQRNEKTMKERLANEILDAMNGQGGACKKRDDTHRMAEANRAFAHYKW</sequence>